<evidence type="ECO:0000259" key="3">
    <source>
        <dbReference type="SMART" id="SM01003"/>
    </source>
</evidence>
<protein>
    <submittedName>
        <fullName evidence="4">Uncharacterized protein</fullName>
    </submittedName>
</protein>
<dbReference type="SUPFAM" id="SSF51735">
    <property type="entry name" value="NAD(P)-binding Rossmann-fold domains"/>
    <property type="match status" value="1"/>
</dbReference>
<dbReference type="Pfam" id="PF01262">
    <property type="entry name" value="AlaDh_PNT_C"/>
    <property type="match status" value="1"/>
</dbReference>
<dbReference type="InterPro" id="IPR007886">
    <property type="entry name" value="AlaDH/PNT_N"/>
</dbReference>
<evidence type="ECO:0000313" key="4">
    <source>
        <dbReference type="EMBL" id="QHU31336.1"/>
    </source>
</evidence>
<feature type="domain" description="Alanine dehydrogenase/pyridine nucleotide transhydrogenase N-terminal" evidence="3">
    <location>
        <begin position="5"/>
        <end position="142"/>
    </location>
</feature>
<evidence type="ECO:0000256" key="1">
    <source>
        <dbReference type="ARBA" id="ARBA00023002"/>
    </source>
</evidence>
<dbReference type="SUPFAM" id="SSF52283">
    <property type="entry name" value="Formate/glycerate dehydrogenase catalytic domain-like"/>
    <property type="match status" value="1"/>
</dbReference>
<accession>A0A6C0LK87</accession>
<dbReference type="AlphaFoldDB" id="A0A6C0LK87"/>
<dbReference type="GO" id="GO:0000286">
    <property type="term" value="F:alanine dehydrogenase activity"/>
    <property type="evidence" value="ECO:0007669"/>
    <property type="project" value="TreeGrafter"/>
</dbReference>
<dbReference type="PANTHER" id="PTHR42795:SF1">
    <property type="entry name" value="ALANINE DEHYDROGENASE"/>
    <property type="match status" value="1"/>
</dbReference>
<organism evidence="4">
    <name type="scientific">viral metagenome</name>
    <dbReference type="NCBI Taxonomy" id="1070528"/>
    <lineage>
        <taxon>unclassified sequences</taxon>
        <taxon>metagenomes</taxon>
        <taxon>organismal metagenomes</taxon>
    </lineage>
</organism>
<evidence type="ECO:0000259" key="2">
    <source>
        <dbReference type="SMART" id="SM01002"/>
    </source>
</evidence>
<dbReference type="GO" id="GO:0005886">
    <property type="term" value="C:plasma membrane"/>
    <property type="evidence" value="ECO:0007669"/>
    <property type="project" value="TreeGrafter"/>
</dbReference>
<keyword evidence="1" id="KW-0560">Oxidoreductase</keyword>
<dbReference type="EMBL" id="MN740525">
    <property type="protein sequence ID" value="QHU31336.1"/>
    <property type="molecule type" value="Genomic_DNA"/>
</dbReference>
<dbReference type="SMART" id="SM01003">
    <property type="entry name" value="AlaDh_PNT_N"/>
    <property type="match status" value="1"/>
</dbReference>
<dbReference type="InterPro" id="IPR007698">
    <property type="entry name" value="AlaDH/PNT_NAD(H)-bd"/>
</dbReference>
<feature type="domain" description="Alanine dehydrogenase/pyridine nucleotide transhydrogenase NAD(H)-binding" evidence="2">
    <location>
        <begin position="147"/>
        <end position="294"/>
    </location>
</feature>
<reference evidence="4" key="1">
    <citation type="journal article" date="2020" name="Nature">
        <title>Giant virus diversity and host interactions through global metagenomics.</title>
        <authorList>
            <person name="Schulz F."/>
            <person name="Roux S."/>
            <person name="Paez-Espino D."/>
            <person name="Jungbluth S."/>
            <person name="Walsh D.A."/>
            <person name="Denef V.J."/>
            <person name="McMahon K.D."/>
            <person name="Konstantinidis K.T."/>
            <person name="Eloe-Fadrosh E.A."/>
            <person name="Kyrpides N.C."/>
            <person name="Woyke T."/>
        </authorList>
    </citation>
    <scope>NUCLEOTIDE SEQUENCE</scope>
    <source>
        <strain evidence="4">GVMAG-M-3300027963-21</strain>
    </source>
</reference>
<dbReference type="InterPro" id="IPR036291">
    <property type="entry name" value="NAD(P)-bd_dom_sf"/>
</dbReference>
<dbReference type="SMART" id="SM01002">
    <property type="entry name" value="AlaDh_PNT_C"/>
    <property type="match status" value="1"/>
</dbReference>
<sequence length="344" mass="38208">MYRIGIPKEQKAYERRVSIVPNDVKRLISDATAASVVIYVQSNAGREAGYSNADYMASGAVIVETIQDLYENADIIVKVKEPQPSEYPYITSRHTILAFFHFAGNIDLIHAMVASRAKCYAYETIQDDNGVYPILSPMSIIAGKQAMLKADGYLKDCGKKNKYNIVTIIGVGNVGKAAAEQAILMGYKYINLIDNDYAKIKRLEESNPSIYKAYEMNEQNLKKTLIFSNIVISSVYNNGMKASSIITNKLLDLMSNTGSIIMDVAIDQGGTTEQSVPMTLQNPMIRYNNTSIYCVPNIPSTEPTEASIKLSNAIYPYLHSLLGDDCEADARYLQELQKGLYMMT</sequence>
<proteinExistence type="predicted"/>
<dbReference type="Gene3D" id="3.40.50.720">
    <property type="entry name" value="NAD(P)-binding Rossmann-like Domain"/>
    <property type="match status" value="2"/>
</dbReference>
<dbReference type="GO" id="GO:0006524">
    <property type="term" value="P:alanine catabolic process"/>
    <property type="evidence" value="ECO:0007669"/>
    <property type="project" value="TreeGrafter"/>
</dbReference>
<dbReference type="Pfam" id="PF05222">
    <property type="entry name" value="AlaDh_PNT_N"/>
    <property type="match status" value="1"/>
</dbReference>
<name>A0A6C0LK87_9ZZZZ</name>
<dbReference type="PANTHER" id="PTHR42795">
    <property type="entry name" value="ALANINE DEHYDROGENASE"/>
    <property type="match status" value="1"/>
</dbReference>